<accession>A0A914HGW8</accession>
<dbReference type="Proteomes" id="UP000887572">
    <property type="component" value="Unplaced"/>
</dbReference>
<organism evidence="1 2">
    <name type="scientific">Globodera rostochiensis</name>
    <name type="common">Golden nematode worm</name>
    <name type="synonym">Heterodera rostochiensis</name>
    <dbReference type="NCBI Taxonomy" id="31243"/>
    <lineage>
        <taxon>Eukaryota</taxon>
        <taxon>Metazoa</taxon>
        <taxon>Ecdysozoa</taxon>
        <taxon>Nematoda</taxon>
        <taxon>Chromadorea</taxon>
        <taxon>Rhabditida</taxon>
        <taxon>Tylenchina</taxon>
        <taxon>Tylenchomorpha</taxon>
        <taxon>Tylenchoidea</taxon>
        <taxon>Heteroderidae</taxon>
        <taxon>Heteroderinae</taxon>
        <taxon>Globodera</taxon>
    </lineage>
</organism>
<sequence length="226" mass="25677">MKRSRTQSPSSTDADPVIDKMYNSRRGQILFRMRGFKAFAKRRVPLVIGRGTKGTVGINGFTWQIVIKGCECAGTAANPKNCVHIGIGLRCLGDKTARRSAICKFRLAHQFGIVRLKEKILAEMTKADFAVSGENFIDNYSEIIKMGVEAMKELYKETDGNPTKKGYHLVEICPPAHYRIVFWSQLKKGFACKKEELFVTTNNQTAFEQKHWLKREIFFEELANFG</sequence>
<keyword evidence="1" id="KW-1185">Reference proteome</keyword>
<reference evidence="2" key="1">
    <citation type="submission" date="2022-11" db="UniProtKB">
        <authorList>
            <consortium name="WormBaseParasite"/>
        </authorList>
    </citation>
    <scope>IDENTIFICATION</scope>
</reference>
<dbReference type="WBParaSite" id="Gr19_v10_g16850.t1">
    <property type="protein sequence ID" value="Gr19_v10_g16850.t1"/>
    <property type="gene ID" value="Gr19_v10_g16850"/>
</dbReference>
<evidence type="ECO:0000313" key="2">
    <source>
        <dbReference type="WBParaSite" id="Gr19_v10_g16850.t1"/>
    </source>
</evidence>
<evidence type="ECO:0000313" key="1">
    <source>
        <dbReference type="Proteomes" id="UP000887572"/>
    </source>
</evidence>
<protein>
    <submittedName>
        <fullName evidence="2">SWIM-type domain-containing protein</fullName>
    </submittedName>
</protein>
<name>A0A914HGW8_GLORO</name>
<dbReference type="AlphaFoldDB" id="A0A914HGW8"/>
<proteinExistence type="predicted"/>